<dbReference type="PANTHER" id="PTHR44156">
    <property type="entry name" value="SUPERNUMERARY LIMBS, ISOFORM B-RELATED"/>
    <property type="match status" value="1"/>
</dbReference>
<dbReference type="PROSITE" id="PS50294">
    <property type="entry name" value="WD_REPEATS_REGION"/>
    <property type="match status" value="11"/>
</dbReference>
<feature type="repeat" description="WD" evidence="3">
    <location>
        <begin position="550"/>
        <end position="591"/>
    </location>
</feature>
<feature type="repeat" description="WD" evidence="3">
    <location>
        <begin position="886"/>
        <end position="926"/>
    </location>
</feature>
<keyword evidence="1 3" id="KW-0853">WD repeat</keyword>
<evidence type="ECO:0000259" key="5">
    <source>
        <dbReference type="Pfam" id="PF17908"/>
    </source>
</evidence>
<feature type="repeat" description="WD" evidence="3">
    <location>
        <begin position="592"/>
        <end position="633"/>
    </location>
</feature>
<dbReference type="InterPro" id="IPR019775">
    <property type="entry name" value="WD40_repeat_CS"/>
</dbReference>
<gene>
    <name evidence="7" type="ORF">C7B82_04275</name>
</gene>
<dbReference type="InterPro" id="IPR053299">
    <property type="entry name" value="ASTRA_WD_repeat"/>
</dbReference>
<keyword evidence="4" id="KW-0175">Coiled coil</keyword>
<dbReference type="CDD" id="cd00200">
    <property type="entry name" value="WD40"/>
    <property type="match status" value="3"/>
</dbReference>
<feature type="repeat" description="WD" evidence="3">
    <location>
        <begin position="969"/>
        <end position="1010"/>
    </location>
</feature>
<dbReference type="SUPFAM" id="SSF75011">
    <property type="entry name" value="3-carboxy-cis,cis-mucoante lactonizing enzyme"/>
    <property type="match status" value="1"/>
</dbReference>
<dbReference type="SUPFAM" id="SSF50998">
    <property type="entry name" value="Quinoprotein alcohol dehydrogenase-like"/>
    <property type="match status" value="1"/>
</dbReference>
<evidence type="ECO:0000256" key="1">
    <source>
        <dbReference type="ARBA" id="ARBA00022574"/>
    </source>
</evidence>
<dbReference type="InterPro" id="IPR056884">
    <property type="entry name" value="NPHP3-like_N"/>
</dbReference>
<dbReference type="InterPro" id="IPR036322">
    <property type="entry name" value="WD40_repeat_dom_sf"/>
</dbReference>
<proteinExistence type="predicted"/>
<dbReference type="Pfam" id="PF24883">
    <property type="entry name" value="NPHP3_N"/>
    <property type="match status" value="1"/>
</dbReference>
<feature type="domain" description="APAF-1 helical" evidence="5">
    <location>
        <begin position="402"/>
        <end position="470"/>
    </location>
</feature>
<dbReference type="Pfam" id="PF17908">
    <property type="entry name" value="APAF1_C"/>
    <property type="match status" value="1"/>
</dbReference>
<feature type="repeat" description="WD" evidence="3">
    <location>
        <begin position="719"/>
        <end position="760"/>
    </location>
</feature>
<dbReference type="Gene3D" id="2.130.10.10">
    <property type="entry name" value="YVTN repeat-like/Quinoprotein amine dehydrogenase"/>
    <property type="match status" value="5"/>
</dbReference>
<dbReference type="SMART" id="SM00320">
    <property type="entry name" value="WD40"/>
    <property type="match status" value="14"/>
</dbReference>
<feature type="domain" description="Nephrocystin 3-like N-terminal" evidence="6">
    <location>
        <begin position="34"/>
        <end position="113"/>
    </location>
</feature>
<feature type="coiled-coil region" evidence="4">
    <location>
        <begin position="246"/>
        <end position="273"/>
    </location>
</feature>
<evidence type="ECO:0000256" key="4">
    <source>
        <dbReference type="SAM" id="Coils"/>
    </source>
</evidence>
<evidence type="ECO:0000256" key="2">
    <source>
        <dbReference type="ARBA" id="ARBA00022737"/>
    </source>
</evidence>
<dbReference type="InterPro" id="IPR041452">
    <property type="entry name" value="APAF1_C"/>
</dbReference>
<dbReference type="PROSITE" id="PS00678">
    <property type="entry name" value="WD_REPEATS_1"/>
    <property type="match status" value="10"/>
</dbReference>
<dbReference type="InterPro" id="IPR015943">
    <property type="entry name" value="WD40/YVTN_repeat-like_dom_sf"/>
</dbReference>
<evidence type="ECO:0000313" key="7">
    <source>
        <dbReference type="EMBL" id="PSB33706.1"/>
    </source>
</evidence>
<reference evidence="8" key="1">
    <citation type="submission" date="2018-02" db="EMBL/GenBank/DDBJ databases">
        <authorList>
            <person name="Moore K."/>
            <person name="Momper L."/>
        </authorList>
    </citation>
    <scope>NUCLEOTIDE SEQUENCE [LARGE SCALE GENOMIC DNA]</scope>
    <source>
        <strain evidence="8">ULC18</strain>
    </source>
</reference>
<organism evidence="7 8">
    <name type="scientific">Stenomitos frigidus ULC18</name>
    <dbReference type="NCBI Taxonomy" id="2107698"/>
    <lineage>
        <taxon>Bacteria</taxon>
        <taxon>Bacillati</taxon>
        <taxon>Cyanobacteriota</taxon>
        <taxon>Cyanophyceae</taxon>
        <taxon>Leptolyngbyales</taxon>
        <taxon>Leptolyngbyaceae</taxon>
        <taxon>Stenomitos</taxon>
    </lineage>
</organism>
<dbReference type="Pfam" id="PF00400">
    <property type="entry name" value="WD40"/>
    <property type="match status" value="11"/>
</dbReference>
<feature type="repeat" description="WD" evidence="3">
    <location>
        <begin position="1053"/>
        <end position="1094"/>
    </location>
</feature>
<dbReference type="Proteomes" id="UP000239576">
    <property type="component" value="Unassembled WGS sequence"/>
</dbReference>
<accession>A0A2T1ELU6</accession>
<dbReference type="Gene3D" id="1.25.40.370">
    <property type="match status" value="1"/>
</dbReference>
<dbReference type="Gene3D" id="3.40.50.300">
    <property type="entry name" value="P-loop containing nucleotide triphosphate hydrolases"/>
    <property type="match status" value="1"/>
</dbReference>
<dbReference type="EMBL" id="PVWK01000017">
    <property type="protein sequence ID" value="PSB33706.1"/>
    <property type="molecule type" value="Genomic_DNA"/>
</dbReference>
<comment type="caution">
    <text evidence="7">The sequence shown here is derived from an EMBL/GenBank/DDBJ whole genome shotgun (WGS) entry which is preliminary data.</text>
</comment>
<feature type="repeat" description="WD" evidence="3">
    <location>
        <begin position="803"/>
        <end position="844"/>
    </location>
</feature>
<dbReference type="SUPFAM" id="SSF52540">
    <property type="entry name" value="P-loop containing nucleoside triphosphate hydrolases"/>
    <property type="match status" value="1"/>
</dbReference>
<dbReference type="PRINTS" id="PR00320">
    <property type="entry name" value="GPROTEINBRPT"/>
</dbReference>
<evidence type="ECO:0000259" key="6">
    <source>
        <dbReference type="Pfam" id="PF24883"/>
    </source>
</evidence>
<evidence type="ECO:0000313" key="8">
    <source>
        <dbReference type="Proteomes" id="UP000239576"/>
    </source>
</evidence>
<sequence length="1133" mass="127458">MESSSIHRLSPISFDEVIHKLTEDFTGCEDIFNAIDRWLECQNERFFILVGKPGAGKSAVAAYLTKIRPDIVAHHFCIARRNNTIDPNSVLLSLAAQLVENLPGYAEALVNTITPLHLSVSVSIDIEIIRDSQVRGVIIEHLHTNNPGEALDIILHRPILAISSQIQEPILILLDALDEAIAFSSNDNLVRLLASANDLSSYVRFLCTTRSEQRVWSYLDISKIYRYDLKNQSSTIYRYINSRLSRNALQIKIQNLQNTREIFTNELLEKSQDNFLYVKLLLDEIESDRYSINELASLPSGLNKIYSEFINRSLEGVSRNYSKLILGILAVAREPLSQQQISQFTGVELEDVGEQIRVIRQFFDVFDSGLEEKYTLFHQSFRDYLIDSKNKPDFWCDPTRQHQRIVNFYWSDKKVWSQEHASDRYLWNYLPYHLSQATQDEQLRSLLLNFEWLQAKLNATNIHRLIADYDLLSNDQDLVLVQQALRLSIGVIEQDSRQLASQLLGRLITFPTKDIQLLIEQIAERQTAFPWFRCLTASLTPPGGALVGTCCGHNSYVSSIAWIPRQRQMVSASRDYTLRLWNVDSTQCLRVLKGHENWIRGVVVTSSGDYAISVSDDATVKQWDLKSGESQNILEAHNGDVTAIATGLDNDQVVVALSNHEVGIWQADSQQYGVCFQIPDRVITAITVLQNQRQIILVLDDCTFQLWDLLSKKHQRTFKKEHNGSITAVAFIPNENRVISASYDLTLKVWNLENGKVEQTLQGHFQPVSSVVIMLDGKRAISSSRDRTLRVWDLSTGECLSTFLAHQDWINCVTLVPDGCKVVSASDDGTLKVWDLEHTQQLLPIHHNNQINDLALTPNGSRLVSASRDKTLKAWNMKTEQLEHTFQGHEAQVMAVAVISDHQAISASADKTLKVWDLNTGSCLCTFKGHSSPINGVAVFRDGRTAISASLDKTLRLWDIATGKCQRIFEGHEGSVTTVKVLPDQNQVISASADGMLRIWNIHTGECQLLKKSHSAPVTSVAVTPDGMWVVSASADRAVKLWNLEIGSCELTLGNHEAWIHSVVLTSDGHWAVSASEDKTLKLWDLRQRECAASFTGESKFRSCAILADTQTIFAGNDAGQVHTFEILNSENG</sequence>
<dbReference type="RefSeq" id="WP_106255067.1">
    <property type="nucleotide sequence ID" value="NZ_CAWNSW010000080.1"/>
</dbReference>
<dbReference type="InterPro" id="IPR020472">
    <property type="entry name" value="WD40_PAC1"/>
</dbReference>
<evidence type="ECO:0000256" key="3">
    <source>
        <dbReference type="PROSITE-ProRule" id="PRU00221"/>
    </source>
</evidence>
<dbReference type="OrthoDB" id="434800at2"/>
<dbReference type="InterPro" id="IPR011047">
    <property type="entry name" value="Quinoprotein_ADH-like_sf"/>
</dbReference>
<keyword evidence="8" id="KW-1185">Reference proteome</keyword>
<dbReference type="InterPro" id="IPR027417">
    <property type="entry name" value="P-loop_NTPase"/>
</dbReference>
<feature type="repeat" description="WD" evidence="3">
    <location>
        <begin position="927"/>
        <end position="968"/>
    </location>
</feature>
<reference evidence="7 8" key="2">
    <citation type="submission" date="2018-03" db="EMBL/GenBank/DDBJ databases">
        <title>The ancient ancestry and fast evolution of plastids.</title>
        <authorList>
            <person name="Moore K.R."/>
            <person name="Magnabosco C."/>
            <person name="Momper L."/>
            <person name="Gold D.A."/>
            <person name="Bosak T."/>
            <person name="Fournier G.P."/>
        </authorList>
    </citation>
    <scope>NUCLEOTIDE SEQUENCE [LARGE SCALE GENOMIC DNA]</scope>
    <source>
        <strain evidence="7 8">ULC18</strain>
    </source>
</reference>
<dbReference type="SUPFAM" id="SSF50978">
    <property type="entry name" value="WD40 repeat-like"/>
    <property type="match status" value="1"/>
</dbReference>
<keyword evidence="2" id="KW-0677">Repeat</keyword>
<name>A0A2T1ELU6_9CYAN</name>
<feature type="repeat" description="WD" evidence="3">
    <location>
        <begin position="761"/>
        <end position="802"/>
    </location>
</feature>
<feature type="repeat" description="WD" evidence="3">
    <location>
        <begin position="1011"/>
        <end position="1052"/>
    </location>
</feature>
<dbReference type="AlphaFoldDB" id="A0A2T1ELU6"/>
<dbReference type="PROSITE" id="PS50082">
    <property type="entry name" value="WD_REPEATS_2"/>
    <property type="match status" value="11"/>
</dbReference>
<protein>
    <submittedName>
        <fullName evidence="7">Uncharacterized protein</fullName>
    </submittedName>
</protein>
<dbReference type="InterPro" id="IPR001680">
    <property type="entry name" value="WD40_rpt"/>
</dbReference>
<feature type="repeat" description="WD" evidence="3">
    <location>
        <begin position="844"/>
        <end position="885"/>
    </location>
</feature>